<comment type="caution">
    <text evidence="2">The sequence shown here is derived from an EMBL/GenBank/DDBJ whole genome shotgun (WGS) entry which is preliminary data.</text>
</comment>
<evidence type="ECO:0000313" key="3">
    <source>
        <dbReference type="Proteomes" id="UP000193719"/>
    </source>
</evidence>
<accession>A0A1Y1VCN3</accession>
<name>A0A1Y1VCN3_9FUNG</name>
<evidence type="ECO:0000256" key="1">
    <source>
        <dbReference type="SAM" id="Coils"/>
    </source>
</evidence>
<dbReference type="EMBL" id="MCFH01000015">
    <property type="protein sequence ID" value="ORX52655.1"/>
    <property type="molecule type" value="Genomic_DNA"/>
</dbReference>
<keyword evidence="1" id="KW-0175">Coiled coil</keyword>
<organism evidence="2 3">
    <name type="scientific">Piromyces finnis</name>
    <dbReference type="NCBI Taxonomy" id="1754191"/>
    <lineage>
        <taxon>Eukaryota</taxon>
        <taxon>Fungi</taxon>
        <taxon>Fungi incertae sedis</taxon>
        <taxon>Chytridiomycota</taxon>
        <taxon>Chytridiomycota incertae sedis</taxon>
        <taxon>Neocallimastigomycetes</taxon>
        <taxon>Neocallimastigales</taxon>
        <taxon>Neocallimastigaceae</taxon>
        <taxon>Piromyces</taxon>
    </lineage>
</organism>
<keyword evidence="3" id="KW-1185">Reference proteome</keyword>
<gene>
    <name evidence="2" type="ORF">BCR36DRAFT_285918</name>
</gene>
<sequence length="245" mass="27882">MSGVNDYLEKLSDDIEDIKTLETEIKNTYGGNNQILDYNPENNGATLLASMDNMYKEIKTETNSNKEELQTMMKNFMEQMQTQFMTLTATINATLQTSIMEQNKRIEQMDTKMANKADAYQVQNLANVIDLNTVKPTELNIAVNEVREELQQSQLTTAKSQDLLPLENGLSQQQAAIEGNNQEVTNLTKRLTQVEKEIEKITLQTTENVTYTDNLTTNIKNEMAEKLQATRIDSKEAIKKLQDQL</sequence>
<evidence type="ECO:0000313" key="2">
    <source>
        <dbReference type="EMBL" id="ORX52655.1"/>
    </source>
</evidence>
<protein>
    <submittedName>
        <fullName evidence="2">Uncharacterized protein</fullName>
    </submittedName>
</protein>
<dbReference type="Proteomes" id="UP000193719">
    <property type="component" value="Unassembled WGS sequence"/>
</dbReference>
<feature type="non-terminal residue" evidence="2">
    <location>
        <position position="245"/>
    </location>
</feature>
<reference evidence="2 3" key="1">
    <citation type="submission" date="2016-08" db="EMBL/GenBank/DDBJ databases">
        <title>Genomes of anaerobic fungi encode conserved fungal cellulosomes for biomass hydrolysis.</title>
        <authorList>
            <consortium name="DOE Joint Genome Institute"/>
            <person name="Haitjema C.H."/>
            <person name="Gilmore S.P."/>
            <person name="Henske J.K."/>
            <person name="Solomon K.V."/>
            <person name="De Groot R."/>
            <person name="Kuo A."/>
            <person name="Mondo S.J."/>
            <person name="Salamov A.A."/>
            <person name="Labutti K."/>
            <person name="Zhao Z."/>
            <person name="Chiniquy J."/>
            <person name="Barry K."/>
            <person name="Brewer H.M."/>
            <person name="Purvine S.O."/>
            <person name="Wright A.T."/>
            <person name="Boxma B."/>
            <person name="Van Alen T."/>
            <person name="Hackstein J.H."/>
            <person name="Baker S.E."/>
            <person name="Grigoriev I.V."/>
            <person name="O'Malley M.A."/>
        </authorList>
    </citation>
    <scope>NUCLEOTIDE SEQUENCE [LARGE SCALE GENOMIC DNA]</scope>
    <source>
        <strain evidence="3">finn</strain>
    </source>
</reference>
<proteinExistence type="predicted"/>
<reference evidence="2 3" key="2">
    <citation type="submission" date="2016-08" db="EMBL/GenBank/DDBJ databases">
        <title>Pervasive Adenine N6-methylation of Active Genes in Fungi.</title>
        <authorList>
            <consortium name="DOE Joint Genome Institute"/>
            <person name="Mondo S.J."/>
            <person name="Dannebaum R.O."/>
            <person name="Kuo R.C."/>
            <person name="Labutti K."/>
            <person name="Haridas S."/>
            <person name="Kuo A."/>
            <person name="Salamov A."/>
            <person name="Ahrendt S.R."/>
            <person name="Lipzen A."/>
            <person name="Sullivan W."/>
            <person name="Andreopoulos W.B."/>
            <person name="Clum A."/>
            <person name="Lindquist E."/>
            <person name="Daum C."/>
            <person name="Ramamoorthy G.K."/>
            <person name="Gryganskyi A."/>
            <person name="Culley D."/>
            <person name="Magnuson J.K."/>
            <person name="James T.Y."/>
            <person name="O'Malley M.A."/>
            <person name="Stajich J.E."/>
            <person name="Spatafora J.W."/>
            <person name="Visel A."/>
            <person name="Grigoriev I.V."/>
        </authorList>
    </citation>
    <scope>NUCLEOTIDE SEQUENCE [LARGE SCALE GENOMIC DNA]</scope>
    <source>
        <strain evidence="3">finn</strain>
    </source>
</reference>
<feature type="coiled-coil region" evidence="1">
    <location>
        <begin position="177"/>
        <end position="244"/>
    </location>
</feature>
<dbReference type="AlphaFoldDB" id="A0A1Y1VCN3"/>